<dbReference type="SUPFAM" id="SSF50729">
    <property type="entry name" value="PH domain-like"/>
    <property type="match status" value="1"/>
</dbReference>
<dbReference type="InterPro" id="IPR001849">
    <property type="entry name" value="PH_domain"/>
</dbReference>
<feature type="compositionally biased region" description="Low complexity" evidence="1">
    <location>
        <begin position="33"/>
        <end position="47"/>
    </location>
</feature>
<dbReference type="InterPro" id="IPR029071">
    <property type="entry name" value="Ubiquitin-like_domsf"/>
</dbReference>
<evidence type="ECO:0000259" key="2">
    <source>
        <dbReference type="SMART" id="SM00233"/>
    </source>
</evidence>
<sequence>MDATDLDAVLENISLLIEDMEENINETKKSRQKLLTKTQNTTLQTNNNDEEPIREHTPPSPKSTAPTPPSRPRDIPPVICHDFTHKSTSEMEPFETSHIASIDNAVHYDELQKAKEASESKNNIIKHPLNDHRGRRLCCSAENSPILSRSMISRQNVPSPREQRTNSITPRLVLQNIDKFDVTVQCPDGNLFKAGVFKAWTSFQLAWKIAHVRGMAEKIALIIEEHISDLHIKRLIEDHEIIHKVTTNWAPDSNNVLVMSERISKYDLFNEPADYLPIEMFDTRSDYIEQTRNVRRSSLLRSIMTADQTPDLQGWVFVKAFDKQKWKKRFLRIKDKIVYTCETDDENPEMKAIYRCDECYFYDCLAEFQVAHKTPYPHCFCIIPKVVTSWHEIKCFCTTSERHLIGWMSGFRFAKYGQQLYTNFREAMVKEANLRRTNSARVSLLFRRSFGDNNNTKDNKATVDFSGQNGRVISDPMEALKIQSEMAFEIPKQTKRSSGTFPPSSIRQNVLDKKSWYHGKLDREQATKKLK</sequence>
<dbReference type="EMBL" id="GBGP01000029">
    <property type="protein sequence ID" value="JAC85154.1"/>
    <property type="molecule type" value="mRNA"/>
</dbReference>
<dbReference type="PANTHER" id="PTHR11243">
    <property type="entry name" value="GROWTH FACTOR RECEPTOR-BOUND PROTEIN"/>
    <property type="match status" value="1"/>
</dbReference>
<keyword evidence="3" id="KW-0675">Receptor</keyword>
<dbReference type="SUPFAM" id="SSF54236">
    <property type="entry name" value="Ubiquitin-like"/>
    <property type="match status" value="1"/>
</dbReference>
<organism evidence="3">
    <name type="scientific">Clytia hemisphaerica</name>
    <dbReference type="NCBI Taxonomy" id="252671"/>
    <lineage>
        <taxon>Eukaryota</taxon>
        <taxon>Metazoa</taxon>
        <taxon>Cnidaria</taxon>
        <taxon>Hydrozoa</taxon>
        <taxon>Hydroidolina</taxon>
        <taxon>Leptothecata</taxon>
        <taxon>Obeliida</taxon>
        <taxon>Clytiidae</taxon>
        <taxon>Clytia</taxon>
    </lineage>
</organism>
<dbReference type="Pfam" id="PF00169">
    <property type="entry name" value="PH"/>
    <property type="match status" value="1"/>
</dbReference>
<feature type="region of interest" description="Disordered" evidence="1">
    <location>
        <begin position="26"/>
        <end position="75"/>
    </location>
</feature>
<protein>
    <submittedName>
        <fullName evidence="3">Growth factor receptor bound protein</fullName>
    </submittedName>
</protein>
<evidence type="ECO:0000256" key="1">
    <source>
        <dbReference type="SAM" id="MobiDB-lite"/>
    </source>
</evidence>
<dbReference type="Gene3D" id="3.10.20.90">
    <property type="entry name" value="Phosphatidylinositol 3-kinase Catalytic Subunit, Chain A, domain 1"/>
    <property type="match status" value="1"/>
</dbReference>
<feature type="compositionally biased region" description="Pro residues" evidence="1">
    <location>
        <begin position="58"/>
        <end position="70"/>
    </location>
</feature>
<feature type="domain" description="PH" evidence="2">
    <location>
        <begin position="310"/>
        <end position="418"/>
    </location>
</feature>
<dbReference type="AlphaFoldDB" id="A0A069DV21"/>
<proteinExistence type="evidence at transcript level"/>
<evidence type="ECO:0000313" key="3">
    <source>
        <dbReference type="EMBL" id="JAC85154.1"/>
    </source>
</evidence>
<dbReference type="SMART" id="SM00233">
    <property type="entry name" value="PH"/>
    <property type="match status" value="1"/>
</dbReference>
<feature type="non-terminal residue" evidence="3">
    <location>
        <position position="531"/>
    </location>
</feature>
<reference evidence="3" key="1">
    <citation type="journal article" date="2014" name="PLoS Genet.">
        <title>Differential Responses to Wnt and PCP Disruption Predict Expression and Developmental Function of Conserved and Novel Genes in a Cnidarian.</title>
        <authorList>
            <person name="Lapebie P."/>
            <person name="Ruggiero A."/>
            <person name="Barreau C."/>
            <person name="Chevalier S."/>
            <person name="Chang P."/>
            <person name="Dru P."/>
            <person name="Houliston E."/>
            <person name="Momose T."/>
        </authorList>
    </citation>
    <scope>NUCLEOTIDE SEQUENCE</scope>
</reference>
<name>A0A069DV21_9CNID</name>
<dbReference type="Gene3D" id="2.30.29.30">
    <property type="entry name" value="Pleckstrin-homology domain (PH domain)/Phosphotyrosine-binding domain (PTB)"/>
    <property type="match status" value="1"/>
</dbReference>
<dbReference type="InterPro" id="IPR011993">
    <property type="entry name" value="PH-like_dom_sf"/>
</dbReference>
<dbReference type="PANTHER" id="PTHR11243:SF23">
    <property type="entry name" value="LD06925P"/>
    <property type="match status" value="1"/>
</dbReference>
<accession>A0A069DV21</accession>
<dbReference type="InterPro" id="IPR039664">
    <property type="entry name" value="GRB/APBB1IP"/>
</dbReference>